<dbReference type="AlphaFoldDB" id="A0A1W6AAG2"/>
<evidence type="ECO:0000256" key="5">
    <source>
        <dbReference type="ARBA" id="ARBA00022989"/>
    </source>
</evidence>
<evidence type="ECO:0000259" key="8">
    <source>
        <dbReference type="PROSITE" id="PS50850"/>
    </source>
</evidence>
<dbReference type="PANTHER" id="PTHR23517:SF3">
    <property type="entry name" value="INTEGRAL MEMBRANE TRANSPORT PROTEIN"/>
    <property type="match status" value="1"/>
</dbReference>
<dbReference type="InterPro" id="IPR036259">
    <property type="entry name" value="MFS_trans_sf"/>
</dbReference>
<feature type="transmembrane region" description="Helical" evidence="7">
    <location>
        <begin position="298"/>
        <end position="315"/>
    </location>
</feature>
<evidence type="ECO:0000256" key="2">
    <source>
        <dbReference type="ARBA" id="ARBA00022448"/>
    </source>
</evidence>
<feature type="transmembrane region" description="Helical" evidence="7">
    <location>
        <begin position="99"/>
        <end position="124"/>
    </location>
</feature>
<sequence>MKWLSWDRNLKTRLIGETMFNTLFWMYFPFMAIYYSDAFGKTIGGILMAIIPLVGIIGNLLGGYLADRLGRRPVMLLGTIIQVAMFAVFALSHSHWINYLAYIGIGISGAIYSPASSAMIADIVPEKDRRVVFATFVTANNIGAVFGPVLGSFFFFHYRSELLWTCTIVTFIYFIAVYFIIRETLPEASKNDGDNNPISKIFKEQWNNYTKIFSDKIFALYIVAGILIMIAFMQLDLYLALYVKEFVPTQSLVLWSTGSFSLSNTEIFGWMMGLNGILFVLCSLPVAKYFENWSDRNVLLISNVLFGTGMFLIGLTTNIWLLFGFMAILTIGELIRSPVVHSFVSKYAPENARGQYMAASNLQFTIGRFIAPIMIVFSTWLSPIVVFGIILLCALVSAVFYVKVFRMISNTNMHNSKKR</sequence>
<comment type="subcellular location">
    <subcellularLocation>
        <location evidence="1">Cell membrane</location>
        <topology evidence="1">Multi-pass membrane protein</topology>
    </subcellularLocation>
</comment>
<keyword evidence="6 7" id="KW-0472">Membrane</keyword>
<proteinExistence type="predicted"/>
<dbReference type="PROSITE" id="PS00216">
    <property type="entry name" value="SUGAR_TRANSPORT_1"/>
    <property type="match status" value="1"/>
</dbReference>
<keyword evidence="2" id="KW-0813">Transport</keyword>
<evidence type="ECO:0000313" key="9">
    <source>
        <dbReference type="EMBL" id="ARJ22761.1"/>
    </source>
</evidence>
<dbReference type="SUPFAM" id="SSF103473">
    <property type="entry name" value="MFS general substrate transporter"/>
    <property type="match status" value="1"/>
</dbReference>
<dbReference type="EMBL" id="CP020743">
    <property type="protein sequence ID" value="ARJ22761.1"/>
    <property type="molecule type" value="Genomic_DNA"/>
</dbReference>
<keyword evidence="4 7" id="KW-0812">Transmembrane</keyword>
<evidence type="ECO:0000256" key="7">
    <source>
        <dbReference type="SAM" id="Phobius"/>
    </source>
</evidence>
<evidence type="ECO:0000313" key="10">
    <source>
        <dbReference type="Proteomes" id="UP000192932"/>
    </source>
</evidence>
<reference evidence="9 10" key="1">
    <citation type="submission" date="2017-04" db="EMBL/GenBank/DDBJ databases">
        <title>The Characteristic of a Fine Plant Growth-Promoting Rhizobacteria Bacillus mycoides Gnyt1 and its Whole Genome Sequencing Analysis.</title>
        <authorList>
            <person name="Li J.H."/>
            <person name="Yao T."/>
        </authorList>
    </citation>
    <scope>NUCLEOTIDE SEQUENCE [LARGE SCALE GENOMIC DNA]</scope>
    <source>
        <strain evidence="9 10">Gnyt1</strain>
    </source>
</reference>
<feature type="transmembrane region" description="Helical" evidence="7">
    <location>
        <begin position="267"/>
        <end position="286"/>
    </location>
</feature>
<dbReference type="GO" id="GO:0005886">
    <property type="term" value="C:plasma membrane"/>
    <property type="evidence" value="ECO:0007669"/>
    <property type="project" value="UniProtKB-SubCell"/>
</dbReference>
<dbReference type="CDD" id="cd17329">
    <property type="entry name" value="MFS_MdtH_MDR_like"/>
    <property type="match status" value="1"/>
</dbReference>
<feature type="transmembrane region" description="Helical" evidence="7">
    <location>
        <begin position="20"/>
        <end position="36"/>
    </location>
</feature>
<feature type="transmembrane region" description="Helical" evidence="7">
    <location>
        <begin position="162"/>
        <end position="181"/>
    </location>
</feature>
<organism evidence="9 10">
    <name type="scientific">Bacillus mycoides</name>
    <dbReference type="NCBI Taxonomy" id="1405"/>
    <lineage>
        <taxon>Bacteria</taxon>
        <taxon>Bacillati</taxon>
        <taxon>Bacillota</taxon>
        <taxon>Bacilli</taxon>
        <taxon>Bacillales</taxon>
        <taxon>Bacillaceae</taxon>
        <taxon>Bacillus</taxon>
        <taxon>Bacillus cereus group</taxon>
    </lineage>
</organism>
<dbReference type="PROSITE" id="PS50850">
    <property type="entry name" value="MFS"/>
    <property type="match status" value="1"/>
</dbReference>
<dbReference type="Proteomes" id="UP000192932">
    <property type="component" value="Chromosome"/>
</dbReference>
<accession>A0A1W6AAG2</accession>
<feature type="transmembrane region" description="Helical" evidence="7">
    <location>
        <begin position="218"/>
        <end position="241"/>
    </location>
</feature>
<dbReference type="GO" id="GO:0022857">
    <property type="term" value="F:transmembrane transporter activity"/>
    <property type="evidence" value="ECO:0007669"/>
    <property type="project" value="InterPro"/>
</dbReference>
<feature type="domain" description="Major facilitator superfamily (MFS) profile" evidence="8">
    <location>
        <begin position="1"/>
        <end position="406"/>
    </location>
</feature>
<dbReference type="Pfam" id="PF07690">
    <property type="entry name" value="MFS_1"/>
    <property type="match status" value="2"/>
</dbReference>
<dbReference type="InterPro" id="IPR005829">
    <property type="entry name" value="Sugar_transporter_CS"/>
</dbReference>
<evidence type="ECO:0000256" key="6">
    <source>
        <dbReference type="ARBA" id="ARBA00023136"/>
    </source>
</evidence>
<dbReference type="Gene3D" id="1.20.1720.10">
    <property type="entry name" value="Multidrug resistance protein D"/>
    <property type="match status" value="1"/>
</dbReference>
<keyword evidence="5 7" id="KW-1133">Transmembrane helix</keyword>
<evidence type="ECO:0000256" key="1">
    <source>
        <dbReference type="ARBA" id="ARBA00004651"/>
    </source>
</evidence>
<feature type="transmembrane region" description="Helical" evidence="7">
    <location>
        <begin position="74"/>
        <end position="93"/>
    </location>
</feature>
<protein>
    <submittedName>
        <fullName evidence="9">MFS transporter</fullName>
    </submittedName>
</protein>
<keyword evidence="3" id="KW-1003">Cell membrane</keyword>
<dbReference type="InterPro" id="IPR050171">
    <property type="entry name" value="MFS_Transporters"/>
</dbReference>
<evidence type="ECO:0000256" key="4">
    <source>
        <dbReference type="ARBA" id="ARBA00022692"/>
    </source>
</evidence>
<dbReference type="InterPro" id="IPR011701">
    <property type="entry name" value="MFS"/>
</dbReference>
<gene>
    <name evidence="9" type="ORF">B7492_16800</name>
</gene>
<dbReference type="RefSeq" id="WP_085311859.1">
    <property type="nucleotide sequence ID" value="NZ_CP020743.1"/>
</dbReference>
<dbReference type="Gene3D" id="1.20.1250.20">
    <property type="entry name" value="MFS general substrate transporter like domains"/>
    <property type="match status" value="1"/>
</dbReference>
<evidence type="ECO:0000256" key="3">
    <source>
        <dbReference type="ARBA" id="ARBA00022475"/>
    </source>
</evidence>
<feature type="transmembrane region" description="Helical" evidence="7">
    <location>
        <begin position="42"/>
        <end position="62"/>
    </location>
</feature>
<name>A0A1W6AAG2_BACMY</name>
<dbReference type="PANTHER" id="PTHR23517">
    <property type="entry name" value="RESISTANCE PROTEIN MDTM, PUTATIVE-RELATED-RELATED"/>
    <property type="match status" value="1"/>
</dbReference>
<dbReference type="InterPro" id="IPR020846">
    <property type="entry name" value="MFS_dom"/>
</dbReference>
<feature type="transmembrane region" description="Helical" evidence="7">
    <location>
        <begin position="384"/>
        <end position="404"/>
    </location>
</feature>
<feature type="transmembrane region" description="Helical" evidence="7">
    <location>
        <begin position="131"/>
        <end position="156"/>
    </location>
</feature>